<gene>
    <name evidence="12" type="ORF">GCM10022231_30710</name>
</gene>
<dbReference type="Pfam" id="PF04679">
    <property type="entry name" value="DNA_ligase_A_C"/>
    <property type="match status" value="1"/>
</dbReference>
<dbReference type="SUPFAM" id="SSF56091">
    <property type="entry name" value="DNA ligase/mRNA capping enzyme, catalytic domain"/>
    <property type="match status" value="1"/>
</dbReference>
<dbReference type="InterPro" id="IPR012309">
    <property type="entry name" value="DNA_ligase_ATP-dep_C"/>
</dbReference>
<keyword evidence="5" id="KW-0227">DNA damage</keyword>
<feature type="region of interest" description="Disordered" evidence="10">
    <location>
        <begin position="204"/>
        <end position="230"/>
    </location>
</feature>
<dbReference type="PANTHER" id="PTHR45674:SF13">
    <property type="entry name" value="DNA LIGASE-RELATED"/>
    <property type="match status" value="1"/>
</dbReference>
<keyword evidence="3" id="KW-0132">Cell division</keyword>
<organism evidence="12 13">
    <name type="scientific">Gordonia caeni</name>
    <dbReference type="NCBI Taxonomy" id="1007097"/>
    <lineage>
        <taxon>Bacteria</taxon>
        <taxon>Bacillati</taxon>
        <taxon>Actinomycetota</taxon>
        <taxon>Actinomycetes</taxon>
        <taxon>Mycobacteriales</taxon>
        <taxon>Gordoniaceae</taxon>
        <taxon>Gordonia</taxon>
    </lineage>
</organism>
<evidence type="ECO:0000256" key="9">
    <source>
        <dbReference type="ARBA" id="ARBA00034003"/>
    </source>
</evidence>
<protein>
    <recommendedName>
        <fullName evidence="1">DNA ligase (ATP)</fullName>
        <ecNumber evidence="1">6.5.1.1</ecNumber>
    </recommendedName>
</protein>
<keyword evidence="6" id="KW-0233">DNA recombination</keyword>
<evidence type="ECO:0000256" key="10">
    <source>
        <dbReference type="SAM" id="MobiDB-lite"/>
    </source>
</evidence>
<dbReference type="Gene3D" id="2.40.50.140">
    <property type="entry name" value="Nucleic acid-binding proteins"/>
    <property type="match status" value="1"/>
</dbReference>
<keyword evidence="2" id="KW-0436">Ligase</keyword>
<dbReference type="Proteomes" id="UP001418444">
    <property type="component" value="Unassembled WGS sequence"/>
</dbReference>
<dbReference type="Pfam" id="PF01068">
    <property type="entry name" value="DNA_ligase_A_M"/>
    <property type="match status" value="1"/>
</dbReference>
<proteinExistence type="predicted"/>
<dbReference type="EMBL" id="BAAAZW010000009">
    <property type="protein sequence ID" value="GAA3967550.1"/>
    <property type="molecule type" value="Genomic_DNA"/>
</dbReference>
<evidence type="ECO:0000256" key="7">
    <source>
        <dbReference type="ARBA" id="ARBA00023204"/>
    </source>
</evidence>
<dbReference type="InterPro" id="IPR050191">
    <property type="entry name" value="ATP-dep_DNA_ligase"/>
</dbReference>
<evidence type="ECO:0000313" key="12">
    <source>
        <dbReference type="EMBL" id="GAA3967550.1"/>
    </source>
</evidence>
<dbReference type="EC" id="6.5.1.1" evidence="1"/>
<dbReference type="InterPro" id="IPR012340">
    <property type="entry name" value="NA-bd_OB-fold"/>
</dbReference>
<evidence type="ECO:0000313" key="13">
    <source>
        <dbReference type="Proteomes" id="UP001418444"/>
    </source>
</evidence>
<feature type="domain" description="ATP-dependent DNA ligase family profile" evidence="11">
    <location>
        <begin position="1"/>
        <end position="121"/>
    </location>
</feature>
<keyword evidence="13" id="KW-1185">Reference proteome</keyword>
<reference evidence="13" key="1">
    <citation type="journal article" date="2019" name="Int. J. Syst. Evol. Microbiol.">
        <title>The Global Catalogue of Microorganisms (GCM) 10K type strain sequencing project: providing services to taxonomists for standard genome sequencing and annotation.</title>
        <authorList>
            <consortium name="The Broad Institute Genomics Platform"/>
            <consortium name="The Broad Institute Genome Sequencing Center for Infectious Disease"/>
            <person name="Wu L."/>
            <person name="Ma J."/>
        </authorList>
    </citation>
    <scope>NUCLEOTIDE SEQUENCE [LARGE SCALE GENOMIC DNA]</scope>
    <source>
        <strain evidence="13">JCM 16923</strain>
    </source>
</reference>
<dbReference type="PROSITE" id="PS50160">
    <property type="entry name" value="DNA_LIGASE_A3"/>
    <property type="match status" value="1"/>
</dbReference>
<evidence type="ECO:0000256" key="2">
    <source>
        <dbReference type="ARBA" id="ARBA00022598"/>
    </source>
</evidence>
<name>A0ABP7PL67_9ACTN</name>
<evidence type="ECO:0000256" key="5">
    <source>
        <dbReference type="ARBA" id="ARBA00022763"/>
    </source>
</evidence>
<keyword evidence="8" id="KW-0131">Cell cycle</keyword>
<keyword evidence="7" id="KW-0234">DNA repair</keyword>
<evidence type="ECO:0000256" key="1">
    <source>
        <dbReference type="ARBA" id="ARBA00012727"/>
    </source>
</evidence>
<evidence type="ECO:0000256" key="3">
    <source>
        <dbReference type="ARBA" id="ARBA00022618"/>
    </source>
</evidence>
<dbReference type="Gene3D" id="3.30.470.30">
    <property type="entry name" value="DNA ligase/mRNA capping enzyme"/>
    <property type="match status" value="1"/>
</dbReference>
<sequence>MSFFDLLYADRSLIDEPLRVRRAELLRVAGEAVVRGVEVAAVDGGVPDPAVAQRVLDEALAAGHEGVIIKSLASVYAAGRRGADWVKVKPVYTYDLVVLAVERGSGRRSGWLSNLHLGARDPEGRFGEPGGFVMVGKTFKGLTDDLLRWQTEFFPTIATADDGYVMSVAPEVVVEVAIDGVQRSSRYPAGVALRFARVKRYRTGDHGKPAGDADTVDQLRSRLPGERPSR</sequence>
<dbReference type="SUPFAM" id="SSF50249">
    <property type="entry name" value="Nucleic acid-binding proteins"/>
    <property type="match status" value="1"/>
</dbReference>
<evidence type="ECO:0000256" key="8">
    <source>
        <dbReference type="ARBA" id="ARBA00023306"/>
    </source>
</evidence>
<dbReference type="InterPro" id="IPR012310">
    <property type="entry name" value="DNA_ligase_ATP-dep_cent"/>
</dbReference>
<accession>A0ABP7PL67</accession>
<evidence type="ECO:0000259" key="11">
    <source>
        <dbReference type="PROSITE" id="PS50160"/>
    </source>
</evidence>
<comment type="catalytic activity">
    <reaction evidence="9">
        <text>ATP + (deoxyribonucleotide)n-3'-hydroxyl + 5'-phospho-(deoxyribonucleotide)m = (deoxyribonucleotide)n+m + AMP + diphosphate.</text>
        <dbReference type="EC" id="6.5.1.1"/>
    </reaction>
</comment>
<evidence type="ECO:0000256" key="4">
    <source>
        <dbReference type="ARBA" id="ARBA00022723"/>
    </source>
</evidence>
<comment type="caution">
    <text evidence="12">The sequence shown here is derived from an EMBL/GenBank/DDBJ whole genome shotgun (WGS) entry which is preliminary data.</text>
</comment>
<evidence type="ECO:0000256" key="6">
    <source>
        <dbReference type="ARBA" id="ARBA00023172"/>
    </source>
</evidence>
<dbReference type="PANTHER" id="PTHR45674">
    <property type="entry name" value="DNA LIGASE 1/3 FAMILY MEMBER"/>
    <property type="match status" value="1"/>
</dbReference>
<keyword evidence="4" id="KW-0479">Metal-binding</keyword>